<protein>
    <submittedName>
        <fullName evidence="8">Kinase-like protein</fullName>
    </submittedName>
</protein>
<evidence type="ECO:0000256" key="4">
    <source>
        <dbReference type="PROSITE-ProRule" id="PRU10141"/>
    </source>
</evidence>
<dbReference type="Proteomes" id="UP001221142">
    <property type="component" value="Unassembled WGS sequence"/>
</dbReference>
<dbReference type="PROSITE" id="PS00107">
    <property type="entry name" value="PROTEIN_KINASE_ATP"/>
    <property type="match status" value="1"/>
</dbReference>
<dbReference type="GO" id="GO:0005524">
    <property type="term" value="F:ATP binding"/>
    <property type="evidence" value="ECO:0007669"/>
    <property type="project" value="UniProtKB-UniRule"/>
</dbReference>
<evidence type="ECO:0000256" key="1">
    <source>
        <dbReference type="ARBA" id="ARBA00005575"/>
    </source>
</evidence>
<feature type="domain" description="FHA" evidence="6">
    <location>
        <begin position="29"/>
        <end position="83"/>
    </location>
</feature>
<keyword evidence="2 4" id="KW-0547">Nucleotide-binding</keyword>
<proteinExistence type="inferred from homology"/>
<dbReference type="EMBL" id="JARKIF010000009">
    <property type="protein sequence ID" value="KAJ7630760.1"/>
    <property type="molecule type" value="Genomic_DNA"/>
</dbReference>
<name>A0AAD7FP86_9AGAR</name>
<evidence type="ECO:0000259" key="6">
    <source>
        <dbReference type="PROSITE" id="PS50006"/>
    </source>
</evidence>
<dbReference type="Pfam" id="PF00498">
    <property type="entry name" value="FHA"/>
    <property type="match status" value="1"/>
</dbReference>
<keyword evidence="8" id="KW-0418">Kinase</keyword>
<dbReference type="SUPFAM" id="SSF56112">
    <property type="entry name" value="Protein kinase-like (PK-like)"/>
    <property type="match status" value="1"/>
</dbReference>
<keyword evidence="3 4" id="KW-0067">ATP-binding</keyword>
<dbReference type="InterPro" id="IPR000719">
    <property type="entry name" value="Prot_kinase_dom"/>
</dbReference>
<reference evidence="8" key="1">
    <citation type="submission" date="2023-03" db="EMBL/GenBank/DDBJ databases">
        <title>Massive genome expansion in bonnet fungi (Mycena s.s.) driven by repeated elements and novel gene families across ecological guilds.</title>
        <authorList>
            <consortium name="Lawrence Berkeley National Laboratory"/>
            <person name="Harder C.B."/>
            <person name="Miyauchi S."/>
            <person name="Viragh M."/>
            <person name="Kuo A."/>
            <person name="Thoen E."/>
            <person name="Andreopoulos B."/>
            <person name="Lu D."/>
            <person name="Skrede I."/>
            <person name="Drula E."/>
            <person name="Henrissat B."/>
            <person name="Morin E."/>
            <person name="Kohler A."/>
            <person name="Barry K."/>
            <person name="LaButti K."/>
            <person name="Morin E."/>
            <person name="Salamov A."/>
            <person name="Lipzen A."/>
            <person name="Mereny Z."/>
            <person name="Hegedus B."/>
            <person name="Baldrian P."/>
            <person name="Stursova M."/>
            <person name="Weitz H."/>
            <person name="Taylor A."/>
            <person name="Grigoriev I.V."/>
            <person name="Nagy L.G."/>
            <person name="Martin F."/>
            <person name="Kauserud H."/>
        </authorList>
    </citation>
    <scope>NUCLEOTIDE SEQUENCE</scope>
    <source>
        <strain evidence="8">9284</strain>
    </source>
</reference>
<accession>A0AAD7FP86</accession>
<dbReference type="PANTHER" id="PTHR24347">
    <property type="entry name" value="SERINE/THREONINE-PROTEIN KINASE"/>
    <property type="match status" value="1"/>
</dbReference>
<dbReference type="SMART" id="SM00240">
    <property type="entry name" value="FHA"/>
    <property type="match status" value="1"/>
</dbReference>
<dbReference type="GO" id="GO:0004674">
    <property type="term" value="F:protein serine/threonine kinase activity"/>
    <property type="evidence" value="ECO:0007669"/>
    <property type="project" value="UniProtKB-KW"/>
</dbReference>
<organism evidence="8 9">
    <name type="scientific">Roridomyces roridus</name>
    <dbReference type="NCBI Taxonomy" id="1738132"/>
    <lineage>
        <taxon>Eukaryota</taxon>
        <taxon>Fungi</taxon>
        <taxon>Dikarya</taxon>
        <taxon>Basidiomycota</taxon>
        <taxon>Agaricomycotina</taxon>
        <taxon>Agaricomycetes</taxon>
        <taxon>Agaricomycetidae</taxon>
        <taxon>Agaricales</taxon>
        <taxon>Marasmiineae</taxon>
        <taxon>Mycenaceae</taxon>
        <taxon>Roridomyces</taxon>
    </lineage>
</organism>
<keyword evidence="5" id="KW-0723">Serine/threonine-protein kinase</keyword>
<dbReference type="PROSITE" id="PS00108">
    <property type="entry name" value="PROTEIN_KINASE_ST"/>
    <property type="match status" value="1"/>
</dbReference>
<evidence type="ECO:0000256" key="5">
    <source>
        <dbReference type="RuleBase" id="RU000304"/>
    </source>
</evidence>
<dbReference type="SUPFAM" id="SSF49879">
    <property type="entry name" value="SMAD/FHA domain"/>
    <property type="match status" value="1"/>
</dbReference>
<dbReference type="PROSITE" id="PS50011">
    <property type="entry name" value="PROTEIN_KINASE_DOM"/>
    <property type="match status" value="1"/>
</dbReference>
<evidence type="ECO:0000256" key="3">
    <source>
        <dbReference type="ARBA" id="ARBA00022840"/>
    </source>
</evidence>
<sequence length="454" mass="51130">MESNDICAKLVTVHRGRREAVIVKLNKPAKIGRNPARCDYVCEGVFVSGIHCELSAVRTAHGGVIVSCQDFSRNGIMLNGQRISKSVVILLHGDIIEFPSMEEEPRVFTCIHMWRDRPDKIDLFDPTPPQHPSNNTKTITIGKYLVSNQKLGSGAFATVHLALDTTHAARRQVACKTIRAKKGCDVTQIFKEISILNGLEHPNINRIYDTERDSQFIFIFLQLCTGGDLFTYITEKVHLNQAESKFLFFQILLGLDHLHERSISHRDLKPENILLYAPGAYPRIVIADFGLARPMAYQETRNVCGTVSYLPPEGILALDQEHLKYVGMPSDCWSSGVILYVMLTGSHPFDNDPEFGSSSNWLNHIKASRGSEPSKNYHDHEANLKAKIIAGDIDFTCKRWDALPDAKALVSSLLIHNYEQRATIRDALHSYWIRCELTGLREAYHNRVLVSARP</sequence>
<dbReference type="Pfam" id="PF00069">
    <property type="entry name" value="Pkinase"/>
    <property type="match status" value="1"/>
</dbReference>
<dbReference type="AlphaFoldDB" id="A0AAD7FP86"/>
<feature type="binding site" evidence="4">
    <location>
        <position position="182"/>
    </location>
    <ligand>
        <name>ATP</name>
        <dbReference type="ChEBI" id="CHEBI:30616"/>
    </ligand>
</feature>
<dbReference type="Gene3D" id="1.10.510.10">
    <property type="entry name" value="Transferase(Phosphotransferase) domain 1"/>
    <property type="match status" value="1"/>
</dbReference>
<keyword evidence="9" id="KW-1185">Reference proteome</keyword>
<comment type="similarity">
    <text evidence="1">Belongs to the protein kinase superfamily. CAMK Ser/Thr protein kinase family. CHEK2 subfamily.</text>
</comment>
<comment type="caution">
    <text evidence="8">The sequence shown here is derived from an EMBL/GenBank/DDBJ whole genome shotgun (WGS) entry which is preliminary data.</text>
</comment>
<feature type="domain" description="Protein kinase" evidence="7">
    <location>
        <begin position="145"/>
        <end position="433"/>
    </location>
</feature>
<dbReference type="PROSITE" id="PS50006">
    <property type="entry name" value="FHA_DOMAIN"/>
    <property type="match status" value="1"/>
</dbReference>
<evidence type="ECO:0000256" key="2">
    <source>
        <dbReference type="ARBA" id="ARBA00022741"/>
    </source>
</evidence>
<evidence type="ECO:0000313" key="8">
    <source>
        <dbReference type="EMBL" id="KAJ7630760.1"/>
    </source>
</evidence>
<dbReference type="InterPro" id="IPR017441">
    <property type="entry name" value="Protein_kinase_ATP_BS"/>
</dbReference>
<gene>
    <name evidence="8" type="ORF">FB45DRAFT_916498</name>
</gene>
<dbReference type="FunFam" id="1.10.510.10:FF:000571">
    <property type="entry name" value="Maternal embryonic leucine zipper kinase"/>
    <property type="match status" value="1"/>
</dbReference>
<keyword evidence="8" id="KW-0808">Transferase</keyword>
<evidence type="ECO:0000313" key="9">
    <source>
        <dbReference type="Proteomes" id="UP001221142"/>
    </source>
</evidence>
<dbReference type="InterPro" id="IPR008271">
    <property type="entry name" value="Ser/Thr_kinase_AS"/>
</dbReference>
<dbReference type="InterPro" id="IPR011009">
    <property type="entry name" value="Kinase-like_dom_sf"/>
</dbReference>
<dbReference type="InterPro" id="IPR000253">
    <property type="entry name" value="FHA_dom"/>
</dbReference>
<dbReference type="SMART" id="SM00220">
    <property type="entry name" value="S_TKc"/>
    <property type="match status" value="1"/>
</dbReference>
<dbReference type="InterPro" id="IPR008984">
    <property type="entry name" value="SMAD_FHA_dom_sf"/>
</dbReference>
<evidence type="ECO:0000259" key="7">
    <source>
        <dbReference type="PROSITE" id="PS50011"/>
    </source>
</evidence>
<dbReference type="Gene3D" id="2.60.200.20">
    <property type="match status" value="1"/>
</dbReference>